<organism evidence="1 2">
    <name type="scientific">Phyllostomus discolor</name>
    <name type="common">pale spear-nosed bat</name>
    <dbReference type="NCBI Taxonomy" id="89673"/>
    <lineage>
        <taxon>Eukaryota</taxon>
        <taxon>Metazoa</taxon>
        <taxon>Chordata</taxon>
        <taxon>Craniata</taxon>
        <taxon>Vertebrata</taxon>
        <taxon>Euteleostomi</taxon>
        <taxon>Mammalia</taxon>
        <taxon>Eutheria</taxon>
        <taxon>Laurasiatheria</taxon>
        <taxon>Chiroptera</taxon>
        <taxon>Yangochiroptera</taxon>
        <taxon>Phyllostomidae</taxon>
        <taxon>Phyllostominae</taxon>
        <taxon>Phyllostomus</taxon>
    </lineage>
</organism>
<gene>
    <name evidence="1" type="ORF">HJG60_011600</name>
</gene>
<sequence>MFVFKLLIGVRASVRTTQQPRAVGTELFPRDCLACCFGMCHCTVPAIRASLSEHVGSVAFGGRGGAVLPCPGGEACPPFLMLEPVTQVVAVADHWWSFPSPQLSVAFERHQVALCSCFQGRGCVCTSM</sequence>
<comment type="caution">
    <text evidence="1">The sequence shown here is derived from an EMBL/GenBank/DDBJ whole genome shotgun (WGS) entry which is preliminary data.</text>
</comment>
<dbReference type="EMBL" id="JABVXQ010000007">
    <property type="protein sequence ID" value="KAF6099875.1"/>
    <property type="molecule type" value="Genomic_DNA"/>
</dbReference>
<proteinExistence type="predicted"/>
<protein>
    <submittedName>
        <fullName evidence="1">Uncharacterized protein</fullName>
    </submittedName>
</protein>
<dbReference type="Proteomes" id="UP000664940">
    <property type="component" value="Unassembled WGS sequence"/>
</dbReference>
<evidence type="ECO:0000313" key="1">
    <source>
        <dbReference type="EMBL" id="KAF6099875.1"/>
    </source>
</evidence>
<reference evidence="1 2" key="1">
    <citation type="journal article" date="2020" name="Nature">
        <title>Six reference-quality genomes reveal evolution of bat adaptations.</title>
        <authorList>
            <person name="Jebb D."/>
            <person name="Huang Z."/>
            <person name="Pippel M."/>
            <person name="Hughes G.M."/>
            <person name="Lavrichenko K."/>
            <person name="Devanna P."/>
            <person name="Winkler S."/>
            <person name="Jermiin L.S."/>
            <person name="Skirmuntt E.C."/>
            <person name="Katzourakis A."/>
            <person name="Burkitt-Gray L."/>
            <person name="Ray D.A."/>
            <person name="Sullivan K.A.M."/>
            <person name="Roscito J.G."/>
            <person name="Kirilenko B.M."/>
            <person name="Davalos L.M."/>
            <person name="Corthals A.P."/>
            <person name="Power M.L."/>
            <person name="Jones G."/>
            <person name="Ransome R.D."/>
            <person name="Dechmann D.K.N."/>
            <person name="Locatelli A.G."/>
            <person name="Puechmaille S.J."/>
            <person name="Fedrigo O."/>
            <person name="Jarvis E.D."/>
            <person name="Hiller M."/>
            <person name="Vernes S.C."/>
            <person name="Myers E.W."/>
            <person name="Teeling E.C."/>
        </authorList>
    </citation>
    <scope>NUCLEOTIDE SEQUENCE [LARGE SCALE GENOMIC DNA]</scope>
    <source>
        <strain evidence="1">Bat1K_MPI-CBG_1</strain>
    </source>
</reference>
<dbReference type="AlphaFoldDB" id="A0A833ZYC7"/>
<evidence type="ECO:0000313" key="2">
    <source>
        <dbReference type="Proteomes" id="UP000664940"/>
    </source>
</evidence>
<name>A0A833ZYC7_9CHIR</name>
<accession>A0A833ZYC7</accession>